<dbReference type="PANTHER" id="PTHR35372">
    <property type="entry name" value="ATP BINDING PROTEIN-RELATED"/>
    <property type="match status" value="1"/>
</dbReference>
<dbReference type="Pfam" id="PF03288">
    <property type="entry name" value="Pox_D5"/>
    <property type="match status" value="1"/>
</dbReference>
<dbReference type="InterPro" id="IPR045455">
    <property type="entry name" value="NrS-1_pol-like_helicase"/>
</dbReference>
<dbReference type="AlphaFoldDB" id="A0AAP4C5C5"/>
<dbReference type="SUPFAM" id="SSF52540">
    <property type="entry name" value="P-loop containing nucleoside triphosphate hydrolases"/>
    <property type="match status" value="1"/>
</dbReference>
<feature type="region of interest" description="Disordered" evidence="5">
    <location>
        <begin position="1"/>
        <end position="36"/>
    </location>
</feature>
<evidence type="ECO:0000256" key="2">
    <source>
        <dbReference type="ARBA" id="ARBA00022801"/>
    </source>
</evidence>
<keyword evidence="1" id="KW-0547">Nucleotide-binding</keyword>
<dbReference type="InterPro" id="IPR051620">
    <property type="entry name" value="ORF904-like_C"/>
</dbReference>
<dbReference type="InterPro" id="IPR014015">
    <property type="entry name" value="Helicase_SF3_DNA-vir"/>
</dbReference>
<keyword evidence="3" id="KW-0347">Helicase</keyword>
<evidence type="ECO:0000259" key="6">
    <source>
        <dbReference type="PROSITE" id="PS51206"/>
    </source>
</evidence>
<dbReference type="RefSeq" id="WP_101629552.1">
    <property type="nucleotide sequence ID" value="NZ_JASODW010000001.1"/>
</dbReference>
<dbReference type="Proteomes" id="UP001240483">
    <property type="component" value="Unassembled WGS sequence"/>
</dbReference>
<reference evidence="7" key="1">
    <citation type="submission" date="2023-05" db="EMBL/GenBank/DDBJ databases">
        <title>Cataloging the Phylogenetic Diversity of Human Bladder Bacteria.</title>
        <authorList>
            <person name="Du J."/>
        </authorList>
    </citation>
    <scope>NUCLEOTIDE SEQUENCE</scope>
    <source>
        <strain evidence="7">UMB9978</strain>
    </source>
</reference>
<dbReference type="GO" id="GO:0004386">
    <property type="term" value="F:helicase activity"/>
    <property type="evidence" value="ECO:0007669"/>
    <property type="project" value="UniProtKB-KW"/>
</dbReference>
<accession>A0AAP4C5C5</accession>
<dbReference type="InterPro" id="IPR006500">
    <property type="entry name" value="Helicase_put_C_phage/plasmid"/>
</dbReference>
<evidence type="ECO:0000313" key="7">
    <source>
        <dbReference type="EMBL" id="MDK6274404.1"/>
    </source>
</evidence>
<dbReference type="PROSITE" id="PS51206">
    <property type="entry name" value="SF3_HELICASE_1"/>
    <property type="match status" value="1"/>
</dbReference>
<evidence type="ECO:0000256" key="5">
    <source>
        <dbReference type="SAM" id="MobiDB-lite"/>
    </source>
</evidence>
<dbReference type="InterPro" id="IPR014818">
    <property type="entry name" value="Phage/plasmid_primase_P4_C"/>
</dbReference>
<dbReference type="InterPro" id="IPR027417">
    <property type="entry name" value="P-loop_NTPase"/>
</dbReference>
<dbReference type="Pfam" id="PF08706">
    <property type="entry name" value="D5_N"/>
    <property type="match status" value="1"/>
</dbReference>
<gene>
    <name evidence="7" type="ORF">QP116_01355</name>
</gene>
<evidence type="ECO:0000256" key="1">
    <source>
        <dbReference type="ARBA" id="ARBA00022741"/>
    </source>
</evidence>
<comment type="caution">
    <text evidence="7">The sequence shown here is derived from an EMBL/GenBank/DDBJ whole genome shotgun (WGS) entry which is preliminary data.</text>
</comment>
<dbReference type="EMBL" id="JASODW010000001">
    <property type="protein sequence ID" value="MDK6274404.1"/>
    <property type="molecule type" value="Genomic_DNA"/>
</dbReference>
<keyword evidence="4" id="KW-0067">ATP-binding</keyword>
<dbReference type="PANTHER" id="PTHR35372:SF2">
    <property type="entry name" value="SF3 HELICASE DOMAIN-CONTAINING PROTEIN"/>
    <property type="match status" value="1"/>
</dbReference>
<dbReference type="NCBIfam" id="TIGR01613">
    <property type="entry name" value="primase_Cterm"/>
    <property type="match status" value="1"/>
</dbReference>
<name>A0AAP4C5C5_9MICC</name>
<evidence type="ECO:0000256" key="4">
    <source>
        <dbReference type="ARBA" id="ARBA00022840"/>
    </source>
</evidence>
<keyword evidence="2" id="KW-0378">Hydrolase</keyword>
<dbReference type="GO" id="GO:0016787">
    <property type="term" value="F:hydrolase activity"/>
    <property type="evidence" value="ECO:0007669"/>
    <property type="project" value="UniProtKB-KW"/>
</dbReference>
<dbReference type="GO" id="GO:0005524">
    <property type="term" value="F:ATP binding"/>
    <property type="evidence" value="ECO:0007669"/>
    <property type="project" value="UniProtKB-KW"/>
</dbReference>
<dbReference type="InterPro" id="IPR004968">
    <property type="entry name" value="DNA_primase/NTPase_C"/>
</dbReference>
<proteinExistence type="predicted"/>
<protein>
    <submittedName>
        <fullName evidence="7">Phage/plasmid primase, P4 family</fullName>
    </submittedName>
</protein>
<dbReference type="Pfam" id="PF19263">
    <property type="entry name" value="DUF5906"/>
    <property type="match status" value="1"/>
</dbReference>
<evidence type="ECO:0000313" key="8">
    <source>
        <dbReference type="Proteomes" id="UP001240483"/>
    </source>
</evidence>
<feature type="compositionally biased region" description="Basic and acidic residues" evidence="5">
    <location>
        <begin position="25"/>
        <end position="34"/>
    </location>
</feature>
<sequence>MSSHENRPGTLEGTEATVSSIDNSTTREPEKLPCKEPPISVNQVLAEEVELFFMSNQAPLSSMKVENILINQINSRFITINGEQGLKGARAYSPIKTLPAVVIAECILRRDLPHTGLLGESAATAALVTYCEEGLDEGLYVPAERLVRNLAREYNYSISPRDLNAVVELVKDSVSLLKPSGDGDVVALANGLFDLRTKELHPFSPEVVLTSKDSVAFREDATTCPVIDGWTVDGWVKEIANDDPEVEQLFWQIIAALFRPGHAFNKAVLLYSSTGSNGKGTFVELLRNLVGAERAATLSISDFGGPFLPETLRGAFCVLSDENEVGDFLRRAGVFKAWVTHDWIRLNVKYGSMSDIKGRGLCVFCVNELPSSKDKSESFYRRFVAIPFLKRYVGSNENTAIKNDYVKRSEVLEYVAHRALMMPLFDAFITPKVCEDLLGEIRVENDPVLQFAEEFLPQFRWDLLPWKFIYAVYAAWMKKEVPSGHPVSAREFNKRLSAYVEANPTCGWTVPVGENGKQKTIRTHNKILGEEPLAVEYDLSDWFDMRPVNGSMCKIGLPHNMPVSTRGLLRASVVLSDDDTDEIARESDAAAEAFFAGHKQQQLKGQHHDEPR</sequence>
<dbReference type="Gene3D" id="3.40.50.300">
    <property type="entry name" value="P-loop containing nucleotide triphosphate hydrolases"/>
    <property type="match status" value="1"/>
</dbReference>
<organism evidence="7 8">
    <name type="scientific">Pseudoglutamicibacter cumminsii</name>
    <dbReference type="NCBI Taxonomy" id="156979"/>
    <lineage>
        <taxon>Bacteria</taxon>
        <taxon>Bacillati</taxon>
        <taxon>Actinomycetota</taxon>
        <taxon>Actinomycetes</taxon>
        <taxon>Micrococcales</taxon>
        <taxon>Micrococcaceae</taxon>
        <taxon>Pseudoglutamicibacter</taxon>
    </lineage>
</organism>
<feature type="domain" description="SF3 helicase" evidence="6">
    <location>
        <begin position="245"/>
        <end position="401"/>
    </location>
</feature>
<evidence type="ECO:0000256" key="3">
    <source>
        <dbReference type="ARBA" id="ARBA00022806"/>
    </source>
</evidence>